<dbReference type="CDD" id="cd09164">
    <property type="entry name" value="PLDc_EcPPK1_C1_like"/>
    <property type="match status" value="1"/>
</dbReference>
<dbReference type="InterPro" id="IPR036830">
    <property type="entry name" value="PP_kinase_middle_dom_sf"/>
</dbReference>
<feature type="binding site" evidence="7">
    <location>
        <position position="562"/>
    </location>
    <ligand>
        <name>ATP</name>
        <dbReference type="ChEBI" id="CHEBI:30616"/>
    </ligand>
</feature>
<dbReference type="PANTHER" id="PTHR30218">
    <property type="entry name" value="POLYPHOSPHATE KINASE"/>
    <property type="match status" value="1"/>
</dbReference>
<dbReference type="Pfam" id="PF13089">
    <property type="entry name" value="PP_kinase_N"/>
    <property type="match status" value="1"/>
</dbReference>
<keyword evidence="2 7" id="KW-0808">Transferase</keyword>
<sequence>MQSESFFDRDLSWLSFNGRVLEEAGSDNVPLLERIKFLSIYSSNLDEFYRVRMPAVMALEKIHQSKGEHKKEKAKTELLLQIDKIINEQQERFGFIFTNELLPLLREKNIHLLYNEPVPENIKAEVADYFYTQVMAFLQPVYLSISGVKFFPENNKIYLLTVIENDRGYDELVILNIPSDNMPRFFSVQRGDEQFVVFLDDIIKDNLSAIFKHAVIKGCYSFKITRDAQLEVEDDYEGDVARKIEEQLSKRDFGLATRLLHEPGVEEGHLQLLIMALKLQNAMVIRGGCYHNLKDLMAFPVKDAAMSYDKWPAIAVKPGDGVLSLFDLVEKKDIMLHPPYQSYDLVLRFFNEAAVDPAVTEIYVTLYRIASDSRIGNALVSAAKNGKKVSVLVELKARFDEANNIRWAKKMSKAGVKIIYSATTLKVHAKIALVKRKKDKRITYTGLLATGNMNESTARLYTDHILFTAHAGILREMELLFIFLGHRKKAGNPGLITFDQLLVAQFNLQQRFLEMIDREMANALEGKPAIITIKMNNLEEKVLINKLYEASQAGVQVRLIVRSICCLRPGVPGLSENITVTRIVDRYLEHGRIFVFHNNGSTELYMGSADWMNRNVYRRIEVVFPVYDKGIKKQVLELLQLQLQDNGQAVAIDQHLNNIPLPSEEGKAFCSQKAIYQFLAAGKA</sequence>
<dbReference type="AlphaFoldDB" id="A0A1V9F5T5"/>
<protein>
    <recommendedName>
        <fullName evidence="7 8">Polyphosphate kinase</fullName>
        <ecNumber evidence="7 8">2.7.4.1</ecNumber>
    </recommendedName>
    <alternativeName>
        <fullName evidence="7">ATP-polyphosphate phosphotransferase</fullName>
    </alternativeName>
    <alternativeName>
        <fullName evidence="7">Polyphosphoric acid kinase</fullName>
    </alternativeName>
</protein>
<feature type="binding site" evidence="7">
    <location>
        <position position="461"/>
    </location>
    <ligand>
        <name>ATP</name>
        <dbReference type="ChEBI" id="CHEBI:30616"/>
    </ligand>
</feature>
<dbReference type="EC" id="2.7.4.1" evidence="7 8"/>
<keyword evidence="7" id="KW-0479">Metal-binding</keyword>
<dbReference type="InterPro" id="IPR003414">
    <property type="entry name" value="PP_kinase"/>
</dbReference>
<dbReference type="Pfam" id="PF17941">
    <property type="entry name" value="PP_kinase_C_1"/>
    <property type="match status" value="1"/>
</dbReference>
<evidence type="ECO:0000256" key="5">
    <source>
        <dbReference type="ARBA" id="ARBA00022840"/>
    </source>
</evidence>
<dbReference type="InterPro" id="IPR041108">
    <property type="entry name" value="PP_kinase_C_1"/>
</dbReference>
<dbReference type="InterPro" id="IPR025200">
    <property type="entry name" value="PPK_C_dom2"/>
</dbReference>
<feature type="binding site" evidence="7">
    <location>
        <position position="398"/>
    </location>
    <ligand>
        <name>Mg(2+)</name>
        <dbReference type="ChEBI" id="CHEBI:18420"/>
    </ligand>
</feature>
<dbReference type="SUPFAM" id="SSF140356">
    <property type="entry name" value="PPK N-terminal domain-like"/>
    <property type="match status" value="1"/>
</dbReference>
<dbReference type="GO" id="GO:0046872">
    <property type="term" value="F:metal ion binding"/>
    <property type="evidence" value="ECO:0007669"/>
    <property type="project" value="UniProtKB-KW"/>
</dbReference>
<dbReference type="Gene3D" id="3.30.1840.10">
    <property type="entry name" value="Polyphosphate kinase middle domain"/>
    <property type="match status" value="1"/>
</dbReference>
<evidence type="ECO:0000256" key="8">
    <source>
        <dbReference type="RuleBase" id="RU003800"/>
    </source>
</evidence>
<feature type="binding site" evidence="7">
    <location>
        <position position="44"/>
    </location>
    <ligand>
        <name>ATP</name>
        <dbReference type="ChEBI" id="CHEBI:30616"/>
    </ligand>
</feature>
<gene>
    <name evidence="7" type="primary">ppk</name>
    <name evidence="10" type="ORF">A4R26_06585</name>
</gene>
<accession>A0A1V9F5T5</accession>
<name>A0A1V9F5T5_9BACT</name>
<dbReference type="InterPro" id="IPR025198">
    <property type="entry name" value="PPK_N_dom"/>
</dbReference>
<comment type="catalytic activity">
    <reaction evidence="7 8">
        <text>[phosphate](n) + ATP = [phosphate](n+1) + ADP</text>
        <dbReference type="Rhea" id="RHEA:19573"/>
        <dbReference type="Rhea" id="RHEA-COMP:9859"/>
        <dbReference type="Rhea" id="RHEA-COMP:14280"/>
        <dbReference type="ChEBI" id="CHEBI:16838"/>
        <dbReference type="ChEBI" id="CHEBI:30616"/>
        <dbReference type="ChEBI" id="CHEBI:456216"/>
        <dbReference type="EC" id="2.7.4.1"/>
    </reaction>
</comment>
<dbReference type="InterPro" id="IPR001736">
    <property type="entry name" value="PLipase_D/transphosphatidylase"/>
</dbReference>
<comment type="PTM">
    <text evidence="7 8">An intermediate of this reaction is the autophosphorylated ppk in which a phosphate is covalently linked to a histidine residue through a N-P bond.</text>
</comment>
<keyword evidence="3 7" id="KW-0547">Nucleotide-binding</keyword>
<organism evidence="10 11">
    <name type="scientific">Niastella populi</name>
    <dbReference type="NCBI Taxonomy" id="550983"/>
    <lineage>
        <taxon>Bacteria</taxon>
        <taxon>Pseudomonadati</taxon>
        <taxon>Bacteroidota</taxon>
        <taxon>Chitinophagia</taxon>
        <taxon>Chitinophagales</taxon>
        <taxon>Chitinophagaceae</taxon>
        <taxon>Niastella</taxon>
    </lineage>
</organism>
<keyword evidence="4 7" id="KW-0418">Kinase</keyword>
<dbReference type="Proteomes" id="UP000192276">
    <property type="component" value="Unassembled WGS sequence"/>
</dbReference>
<evidence type="ECO:0000256" key="7">
    <source>
        <dbReference type="HAMAP-Rule" id="MF_00347"/>
    </source>
</evidence>
<dbReference type="GO" id="GO:0006799">
    <property type="term" value="P:polyphosphate biosynthetic process"/>
    <property type="evidence" value="ECO:0007669"/>
    <property type="project" value="UniProtKB-UniRule"/>
</dbReference>
<dbReference type="NCBIfam" id="NF003917">
    <property type="entry name" value="PRK05443.1-1"/>
    <property type="match status" value="1"/>
</dbReference>
<comment type="cofactor">
    <cofactor evidence="7">
        <name>Mg(2+)</name>
        <dbReference type="ChEBI" id="CHEBI:18420"/>
    </cofactor>
</comment>
<evidence type="ECO:0000256" key="3">
    <source>
        <dbReference type="ARBA" id="ARBA00022741"/>
    </source>
</evidence>
<comment type="similarity">
    <text evidence="7 8">Belongs to the polyphosphate kinase 1 (PPK1) family.</text>
</comment>
<evidence type="ECO:0000256" key="4">
    <source>
        <dbReference type="ARBA" id="ARBA00022777"/>
    </source>
</evidence>
<dbReference type="NCBIfam" id="TIGR03705">
    <property type="entry name" value="poly_P_kin"/>
    <property type="match status" value="1"/>
</dbReference>
<feature type="domain" description="PLD phosphodiesterase" evidence="9">
    <location>
        <begin position="585"/>
        <end position="615"/>
    </location>
</feature>
<feature type="binding site" evidence="7">
    <location>
        <position position="368"/>
    </location>
    <ligand>
        <name>Mg(2+)</name>
        <dbReference type="ChEBI" id="CHEBI:18420"/>
    </ligand>
</feature>
<dbReference type="SUPFAM" id="SSF56024">
    <property type="entry name" value="Phospholipase D/nuclease"/>
    <property type="match status" value="2"/>
</dbReference>
<dbReference type="CDD" id="cd09167">
    <property type="entry name" value="PLDc_EcPPK1_C2_like"/>
    <property type="match status" value="1"/>
</dbReference>
<keyword evidence="1 7" id="KW-0597">Phosphoprotein</keyword>
<evidence type="ECO:0000256" key="2">
    <source>
        <dbReference type="ARBA" id="ARBA00022679"/>
    </source>
</evidence>
<comment type="caution">
    <text evidence="10">The sequence shown here is derived from an EMBL/GenBank/DDBJ whole genome shotgun (WGS) entry which is preliminary data.</text>
</comment>
<reference evidence="11" key="1">
    <citation type="submission" date="2016-04" db="EMBL/GenBank/DDBJ databases">
        <authorList>
            <person name="Chen L."/>
            <person name="Zhuang W."/>
            <person name="Wang G."/>
        </authorList>
    </citation>
    <scope>NUCLEOTIDE SEQUENCE [LARGE SCALE GENOMIC DNA]</scope>
    <source>
        <strain evidence="11">208</strain>
    </source>
</reference>
<dbReference type="PROSITE" id="PS50035">
    <property type="entry name" value="PLD"/>
    <property type="match status" value="1"/>
</dbReference>
<feature type="binding site" evidence="7">
    <location>
        <position position="590"/>
    </location>
    <ligand>
        <name>ATP</name>
        <dbReference type="ChEBI" id="CHEBI:30616"/>
    </ligand>
</feature>
<evidence type="ECO:0000256" key="6">
    <source>
        <dbReference type="ARBA" id="ARBA00022842"/>
    </source>
</evidence>
<dbReference type="Gene3D" id="3.30.870.10">
    <property type="entry name" value="Endonuclease Chain A"/>
    <property type="match status" value="2"/>
</dbReference>
<comment type="function">
    <text evidence="7 8">Catalyzes the reversible transfer of the terminal phosphate of ATP to form a long-chain polyphosphate (polyP).</text>
</comment>
<dbReference type="InterPro" id="IPR024953">
    <property type="entry name" value="PP_kinase_middle"/>
</dbReference>
<dbReference type="PIRSF" id="PIRSF015589">
    <property type="entry name" value="PP_kinase"/>
    <property type="match status" value="1"/>
</dbReference>
<keyword evidence="11" id="KW-1185">Reference proteome</keyword>
<feature type="active site" description="Phosphohistidine intermediate" evidence="7">
    <location>
        <position position="428"/>
    </location>
</feature>
<dbReference type="HAMAP" id="MF_00347">
    <property type="entry name" value="Polyphosphate_kinase"/>
    <property type="match status" value="1"/>
</dbReference>
<dbReference type="Pfam" id="PF02503">
    <property type="entry name" value="PP_kinase"/>
    <property type="match status" value="1"/>
</dbReference>
<dbReference type="GO" id="GO:0005524">
    <property type="term" value="F:ATP binding"/>
    <property type="evidence" value="ECO:0007669"/>
    <property type="project" value="UniProtKB-KW"/>
</dbReference>
<evidence type="ECO:0000313" key="11">
    <source>
        <dbReference type="Proteomes" id="UP000192276"/>
    </source>
</evidence>
<dbReference type="PANTHER" id="PTHR30218:SF0">
    <property type="entry name" value="POLYPHOSPHATE KINASE"/>
    <property type="match status" value="1"/>
</dbReference>
<evidence type="ECO:0000313" key="10">
    <source>
        <dbReference type="EMBL" id="OQP53632.1"/>
    </source>
</evidence>
<evidence type="ECO:0000259" key="9">
    <source>
        <dbReference type="PROSITE" id="PS50035"/>
    </source>
</evidence>
<dbReference type="GO" id="GO:0009358">
    <property type="term" value="C:polyphosphate kinase complex"/>
    <property type="evidence" value="ECO:0007669"/>
    <property type="project" value="InterPro"/>
</dbReference>
<keyword evidence="5 7" id="KW-0067">ATP-binding</keyword>
<keyword evidence="6 7" id="KW-0460">Magnesium</keyword>
<proteinExistence type="inferred from homology"/>
<dbReference type="SUPFAM" id="SSF143724">
    <property type="entry name" value="PHP14-like"/>
    <property type="match status" value="1"/>
</dbReference>
<dbReference type="RefSeq" id="WP_081169515.1">
    <property type="nucleotide sequence ID" value="NZ_LWBP01000210.1"/>
</dbReference>
<evidence type="ECO:0000256" key="1">
    <source>
        <dbReference type="ARBA" id="ARBA00022553"/>
    </source>
</evidence>
<dbReference type="InterPro" id="IPR036832">
    <property type="entry name" value="PPK_N_dom_sf"/>
</dbReference>
<dbReference type="OrthoDB" id="9761456at2"/>
<dbReference type="EMBL" id="LWBP01000210">
    <property type="protein sequence ID" value="OQP53632.1"/>
    <property type="molecule type" value="Genomic_DNA"/>
</dbReference>
<dbReference type="STRING" id="550983.A4R26_06585"/>
<dbReference type="GO" id="GO:0008976">
    <property type="term" value="F:polyphosphate kinase activity"/>
    <property type="evidence" value="ECO:0007669"/>
    <property type="project" value="UniProtKB-UniRule"/>
</dbReference>
<dbReference type="Gene3D" id="1.20.58.310">
    <property type="entry name" value="Polyphosphate kinase N-terminal domain"/>
    <property type="match status" value="1"/>
</dbReference>
<dbReference type="Pfam" id="PF13090">
    <property type="entry name" value="PP_kinase_C"/>
    <property type="match status" value="1"/>
</dbReference>